<proteinExistence type="predicted"/>
<dbReference type="Proteomes" id="UP000583454">
    <property type="component" value="Unassembled WGS sequence"/>
</dbReference>
<organism evidence="1 2">
    <name type="scientific">Methylorubrum rhodinum</name>
    <dbReference type="NCBI Taxonomy" id="29428"/>
    <lineage>
        <taxon>Bacteria</taxon>
        <taxon>Pseudomonadati</taxon>
        <taxon>Pseudomonadota</taxon>
        <taxon>Alphaproteobacteria</taxon>
        <taxon>Hyphomicrobiales</taxon>
        <taxon>Methylobacteriaceae</taxon>
        <taxon>Methylorubrum</taxon>
    </lineage>
</organism>
<evidence type="ECO:0000313" key="2">
    <source>
        <dbReference type="Proteomes" id="UP000583454"/>
    </source>
</evidence>
<accession>A0A840ZSV9</accession>
<evidence type="ECO:0000313" key="1">
    <source>
        <dbReference type="EMBL" id="MBB5760204.1"/>
    </source>
</evidence>
<dbReference type="AlphaFoldDB" id="A0A840ZSV9"/>
<feature type="non-terminal residue" evidence="1">
    <location>
        <position position="1"/>
    </location>
</feature>
<name>A0A840ZSV9_9HYPH</name>
<dbReference type="EMBL" id="JACHOP010000038">
    <property type="protein sequence ID" value="MBB5760204.1"/>
    <property type="molecule type" value="Genomic_DNA"/>
</dbReference>
<sequence>WTASSLEICNDLNLAHTMPSGAVHPITTGRDIVLGPRITGGFSGFGYAASE</sequence>
<reference evidence="1 2" key="1">
    <citation type="submission" date="2020-08" db="EMBL/GenBank/DDBJ databases">
        <title>Genomic Encyclopedia of Type Strains, Phase IV (KMG-IV): sequencing the most valuable type-strain genomes for metagenomic binning, comparative biology and taxonomic classification.</title>
        <authorList>
            <person name="Goeker M."/>
        </authorList>
    </citation>
    <scope>NUCLEOTIDE SEQUENCE [LARGE SCALE GENOMIC DNA]</scope>
    <source>
        <strain evidence="1 2">DSM 2163</strain>
    </source>
</reference>
<protein>
    <submittedName>
        <fullName evidence="1">Uncharacterized protein</fullName>
    </submittedName>
</protein>
<gene>
    <name evidence="1" type="ORF">HNR00_004951</name>
</gene>
<keyword evidence="2" id="KW-1185">Reference proteome</keyword>
<comment type="caution">
    <text evidence="1">The sequence shown here is derived from an EMBL/GenBank/DDBJ whole genome shotgun (WGS) entry which is preliminary data.</text>
</comment>